<evidence type="ECO:0000313" key="10">
    <source>
        <dbReference type="EMBL" id="KAK0511122.1"/>
    </source>
</evidence>
<comment type="caution">
    <text evidence="10">The sequence shown here is derived from an EMBL/GenBank/DDBJ whole genome shotgun (WGS) entry which is preliminary data.</text>
</comment>
<dbReference type="AlphaFoldDB" id="A0AA39V0N1"/>
<feature type="transmembrane region" description="Helical" evidence="8">
    <location>
        <begin position="84"/>
        <end position="104"/>
    </location>
</feature>
<feature type="transmembrane region" description="Helical" evidence="8">
    <location>
        <begin position="440"/>
        <end position="464"/>
    </location>
</feature>
<evidence type="ECO:0000259" key="9">
    <source>
        <dbReference type="PROSITE" id="PS50850"/>
    </source>
</evidence>
<evidence type="ECO:0000313" key="11">
    <source>
        <dbReference type="Proteomes" id="UP001166286"/>
    </source>
</evidence>
<keyword evidence="11" id="KW-1185">Reference proteome</keyword>
<evidence type="ECO:0000256" key="2">
    <source>
        <dbReference type="ARBA" id="ARBA00010992"/>
    </source>
</evidence>
<dbReference type="GO" id="GO:0005351">
    <property type="term" value="F:carbohydrate:proton symporter activity"/>
    <property type="evidence" value="ECO:0007669"/>
    <property type="project" value="TreeGrafter"/>
</dbReference>
<dbReference type="Gene3D" id="1.20.1250.20">
    <property type="entry name" value="MFS general substrate transporter like domains"/>
    <property type="match status" value="1"/>
</dbReference>
<dbReference type="InterPro" id="IPR020846">
    <property type="entry name" value="MFS_dom"/>
</dbReference>
<feature type="transmembrane region" description="Helical" evidence="8">
    <location>
        <begin position="20"/>
        <end position="40"/>
    </location>
</feature>
<dbReference type="FunFam" id="1.20.1250.20:FF:000180">
    <property type="entry name" value="MFS monosaccharide transporter"/>
    <property type="match status" value="1"/>
</dbReference>
<comment type="similarity">
    <text evidence="2 7">Belongs to the major facilitator superfamily. Sugar transporter (TC 2.A.1.1) family.</text>
</comment>
<feature type="transmembrane region" description="Helical" evidence="8">
    <location>
        <begin position="308"/>
        <end position="329"/>
    </location>
</feature>
<accession>A0AA39V0N1</accession>
<dbReference type="CDD" id="cd17356">
    <property type="entry name" value="MFS_HXT"/>
    <property type="match status" value="1"/>
</dbReference>
<evidence type="ECO:0000256" key="8">
    <source>
        <dbReference type="SAM" id="Phobius"/>
    </source>
</evidence>
<dbReference type="PROSITE" id="PS00217">
    <property type="entry name" value="SUGAR_TRANSPORT_2"/>
    <property type="match status" value="1"/>
</dbReference>
<dbReference type="PANTHER" id="PTHR48022">
    <property type="entry name" value="PLASTIDIC GLUCOSE TRANSPORTER 4"/>
    <property type="match status" value="1"/>
</dbReference>
<dbReference type="InterPro" id="IPR050360">
    <property type="entry name" value="MFS_Sugar_Transporters"/>
</dbReference>
<dbReference type="PROSITE" id="PS00216">
    <property type="entry name" value="SUGAR_TRANSPORT_1"/>
    <property type="match status" value="2"/>
</dbReference>
<protein>
    <recommendedName>
        <fullName evidence="9">Major facilitator superfamily (MFS) profile domain-containing protein</fullName>
    </recommendedName>
</protein>
<feature type="transmembrane region" description="Helical" evidence="8">
    <location>
        <begin position="135"/>
        <end position="157"/>
    </location>
</feature>
<dbReference type="NCBIfam" id="TIGR00879">
    <property type="entry name" value="SP"/>
    <property type="match status" value="1"/>
</dbReference>
<keyword evidence="5 8" id="KW-1133">Transmembrane helix</keyword>
<feature type="transmembrane region" description="Helical" evidence="8">
    <location>
        <begin position="476"/>
        <end position="495"/>
    </location>
</feature>
<sequence>MAGGNIITGTTDTSRIEAPVTVKAYLICAFAAFGGIFFGYDTGWMGDVLAMKYFIRQYTGLPYPDPNDATAVSNFHLSTRDQSLTTSILSAGTFFGAIIAGDVADFIGRRITIITGCFIFSIGCILETASTGLPVMVVGRVIAGFGVGFISAIVILYMSEIAPKRVRGALVAGYQFCITIGILLANCVCYATQNRDDTGSYRIPIAIQFLWAIILATGLFILPESPRYFVRKGKLERAAQALASIRGQPIDSAYIQDELAEIIANHEYEQQIIPQTSYMAGWTNCFKGSVFEGGSNRRRTLVGICMQMMQQATGINFILYFGAIFFTSLDTIKNPFLIVLITTLVNVCSTPVSFYLIEKFGRRRILVVGGSGMVISQFIVGIVGVTAGKTHTVHSQNNTAAISAMIAFICLNISCFAMTWGPSAWVVVGEIFPLPIRSRGVGLSTASNWFWNCIIATITPYLVGTAKGDANLGAKVFFLWGSLCCLSVAFAYFLVPEMKGLTLEQIDKMLEETTPRKSSKWKPHSTFAEDMGMTDKGIVLETTEHVARAPKKTE</sequence>
<feature type="transmembrane region" description="Helical" evidence="8">
    <location>
        <begin position="111"/>
        <end position="129"/>
    </location>
</feature>
<dbReference type="PRINTS" id="PR00171">
    <property type="entry name" value="SUGRTRNSPORT"/>
</dbReference>
<gene>
    <name evidence="10" type="ORF">JMJ35_006674</name>
</gene>
<feature type="transmembrane region" description="Helical" evidence="8">
    <location>
        <begin position="364"/>
        <end position="388"/>
    </location>
</feature>
<dbReference type="SUPFAM" id="SSF103473">
    <property type="entry name" value="MFS general substrate transporter"/>
    <property type="match status" value="1"/>
</dbReference>
<dbReference type="InterPro" id="IPR005829">
    <property type="entry name" value="Sugar_transporter_CS"/>
</dbReference>
<evidence type="ECO:0000256" key="3">
    <source>
        <dbReference type="ARBA" id="ARBA00022448"/>
    </source>
</evidence>
<feature type="transmembrane region" description="Helical" evidence="8">
    <location>
        <begin position="169"/>
        <end position="193"/>
    </location>
</feature>
<name>A0AA39V0N1_9LECA</name>
<reference evidence="10" key="1">
    <citation type="submission" date="2023-03" db="EMBL/GenBank/DDBJ databases">
        <title>Complete genome of Cladonia borealis.</title>
        <authorList>
            <person name="Park H."/>
        </authorList>
    </citation>
    <scope>NUCLEOTIDE SEQUENCE</scope>
    <source>
        <strain evidence="10">ANT050790</strain>
    </source>
</reference>
<comment type="subcellular location">
    <subcellularLocation>
        <location evidence="1">Membrane</location>
        <topology evidence="1">Multi-pass membrane protein</topology>
    </subcellularLocation>
</comment>
<dbReference type="InterPro" id="IPR003663">
    <property type="entry name" value="Sugar/inositol_transpt"/>
</dbReference>
<feature type="transmembrane region" description="Helical" evidence="8">
    <location>
        <begin position="335"/>
        <end position="357"/>
    </location>
</feature>
<dbReference type="InterPro" id="IPR036259">
    <property type="entry name" value="MFS_trans_sf"/>
</dbReference>
<evidence type="ECO:0000256" key="7">
    <source>
        <dbReference type="RuleBase" id="RU003346"/>
    </source>
</evidence>
<dbReference type="Pfam" id="PF00083">
    <property type="entry name" value="Sugar_tr"/>
    <property type="match status" value="1"/>
</dbReference>
<dbReference type="PANTHER" id="PTHR48022:SF61">
    <property type="entry name" value="HIGH AFFINITY GLUCOSE TRANSPORTER RGT2"/>
    <property type="match status" value="1"/>
</dbReference>
<organism evidence="10 11">
    <name type="scientific">Cladonia borealis</name>
    <dbReference type="NCBI Taxonomy" id="184061"/>
    <lineage>
        <taxon>Eukaryota</taxon>
        <taxon>Fungi</taxon>
        <taxon>Dikarya</taxon>
        <taxon>Ascomycota</taxon>
        <taxon>Pezizomycotina</taxon>
        <taxon>Lecanoromycetes</taxon>
        <taxon>OSLEUM clade</taxon>
        <taxon>Lecanoromycetidae</taxon>
        <taxon>Lecanorales</taxon>
        <taxon>Lecanorineae</taxon>
        <taxon>Cladoniaceae</taxon>
        <taxon>Cladonia</taxon>
    </lineage>
</organism>
<dbReference type="PROSITE" id="PS50850">
    <property type="entry name" value="MFS"/>
    <property type="match status" value="1"/>
</dbReference>
<dbReference type="GO" id="GO:0016020">
    <property type="term" value="C:membrane"/>
    <property type="evidence" value="ECO:0007669"/>
    <property type="project" value="UniProtKB-SubCell"/>
</dbReference>
<evidence type="ECO:0000256" key="5">
    <source>
        <dbReference type="ARBA" id="ARBA00022989"/>
    </source>
</evidence>
<feature type="transmembrane region" description="Helical" evidence="8">
    <location>
        <begin position="205"/>
        <end position="222"/>
    </location>
</feature>
<keyword evidence="3 7" id="KW-0813">Transport</keyword>
<evidence type="ECO:0000256" key="6">
    <source>
        <dbReference type="ARBA" id="ARBA00023136"/>
    </source>
</evidence>
<dbReference type="Proteomes" id="UP001166286">
    <property type="component" value="Unassembled WGS sequence"/>
</dbReference>
<evidence type="ECO:0000256" key="4">
    <source>
        <dbReference type="ARBA" id="ARBA00022692"/>
    </source>
</evidence>
<proteinExistence type="inferred from homology"/>
<evidence type="ECO:0000256" key="1">
    <source>
        <dbReference type="ARBA" id="ARBA00004141"/>
    </source>
</evidence>
<dbReference type="EMBL" id="JAFEKC020000014">
    <property type="protein sequence ID" value="KAK0511122.1"/>
    <property type="molecule type" value="Genomic_DNA"/>
</dbReference>
<feature type="transmembrane region" description="Helical" evidence="8">
    <location>
        <begin position="400"/>
        <end position="428"/>
    </location>
</feature>
<keyword evidence="6 8" id="KW-0472">Membrane</keyword>
<keyword evidence="4 8" id="KW-0812">Transmembrane</keyword>
<feature type="domain" description="Major facilitator superfamily (MFS) profile" evidence="9">
    <location>
        <begin position="27"/>
        <end position="499"/>
    </location>
</feature>
<dbReference type="InterPro" id="IPR005828">
    <property type="entry name" value="MFS_sugar_transport-like"/>
</dbReference>